<protein>
    <submittedName>
        <fullName evidence="1">Cleavage polyadenylation factor subunit clp1</fullName>
        <ecNumber evidence="1">2.7.1.78</ecNumber>
    </submittedName>
</protein>
<evidence type="ECO:0000313" key="2">
    <source>
        <dbReference type="Proteomes" id="UP001281147"/>
    </source>
</evidence>
<dbReference type="EC" id="2.7.1.78" evidence="1"/>
<keyword evidence="1" id="KW-0808">Transferase</keyword>
<keyword evidence="2" id="KW-1185">Reference proteome</keyword>
<reference evidence="1" key="1">
    <citation type="submission" date="2023-07" db="EMBL/GenBank/DDBJ databases">
        <title>Black Yeasts Isolated from many extreme environments.</title>
        <authorList>
            <person name="Coleine C."/>
            <person name="Stajich J.E."/>
            <person name="Selbmann L."/>
        </authorList>
    </citation>
    <scope>NUCLEOTIDE SEQUENCE</scope>
    <source>
        <strain evidence="1">CCFEE 5714</strain>
    </source>
</reference>
<evidence type="ECO:0000313" key="1">
    <source>
        <dbReference type="EMBL" id="KAK3721094.1"/>
    </source>
</evidence>
<gene>
    <name evidence="1" type="primary">CLP1_2</name>
    <name evidence="1" type="ORF">LTR37_003384</name>
</gene>
<name>A0ACC3NSY6_9PEZI</name>
<sequence length="489" mass="54121">MLCLTIPKAIPINVNSLAKLHVSNLKSWHYQVYHSQVLDFRKRNQARDYMQDLQVFHKNLERRISRRAQNGGSSGHAELFGVELAPNQTYTFSGCKAAILTWHGCQLEVSGDAESEYLGQETEYAVEWLNVHGMLETARDDAQMHSSEGGPRVLIVGPDFVGKSSLVRSLAGWAVTYGRTPTIVNLDPREGLLTPPGSFTAVTVGSQLEVENGFGISPISGPTITPVKTPLVYHYPYSTPLEKPDVYKALITRTALSVTNKLEENSGAKQSGLIIDTPGTLNDPKSNYDIITHLVSEFSITLILTLGSERLFNDMNRKFGQQSSEAIPVLRISKPGGAVERDAAFMKQLQNQQIRQYFFGTSKDSLNPHSHTYSFAELNIFRANSPSLAASSSSMDMDDTDAPYASHADFERMTPNMEMLGRLVAIKFCSGSETDEFALRDSPVIGFAYVSEVDETKKRVRFLAPHPQRWGDRAVVWGGWPQAVTDLVG</sequence>
<accession>A0ACC3NSY6</accession>
<organism evidence="1 2">
    <name type="scientific">Vermiconidia calcicola</name>
    <dbReference type="NCBI Taxonomy" id="1690605"/>
    <lineage>
        <taxon>Eukaryota</taxon>
        <taxon>Fungi</taxon>
        <taxon>Dikarya</taxon>
        <taxon>Ascomycota</taxon>
        <taxon>Pezizomycotina</taxon>
        <taxon>Dothideomycetes</taxon>
        <taxon>Dothideomycetidae</taxon>
        <taxon>Mycosphaerellales</taxon>
        <taxon>Extremaceae</taxon>
        <taxon>Vermiconidia</taxon>
    </lineage>
</organism>
<dbReference type="Proteomes" id="UP001281147">
    <property type="component" value="Unassembled WGS sequence"/>
</dbReference>
<proteinExistence type="predicted"/>
<comment type="caution">
    <text evidence="1">The sequence shown here is derived from an EMBL/GenBank/DDBJ whole genome shotgun (WGS) entry which is preliminary data.</text>
</comment>
<dbReference type="EMBL" id="JAUTXU010000019">
    <property type="protein sequence ID" value="KAK3721094.1"/>
    <property type="molecule type" value="Genomic_DNA"/>
</dbReference>